<keyword evidence="5" id="KW-0732">Signal</keyword>
<protein>
    <submittedName>
        <fullName evidence="8">Outer membrane receptor protein involved in Fe transport</fullName>
    </submittedName>
</protein>
<dbReference type="Pfam" id="PF07715">
    <property type="entry name" value="Plug"/>
    <property type="match status" value="1"/>
</dbReference>
<gene>
    <name evidence="8" type="ORF">HNQ99_002523</name>
</gene>
<organism evidence="8 9">
    <name type="scientific">Rhizorhapis suberifaciens</name>
    <name type="common">corky root of lettuce</name>
    <dbReference type="NCBI Taxonomy" id="13656"/>
    <lineage>
        <taxon>Bacteria</taxon>
        <taxon>Pseudomonadati</taxon>
        <taxon>Pseudomonadota</taxon>
        <taxon>Alphaproteobacteria</taxon>
        <taxon>Sphingomonadales</taxon>
        <taxon>Sphingomonadaceae</taxon>
        <taxon>Rhizorhapis</taxon>
    </lineage>
</organism>
<keyword evidence="4" id="KW-0798">TonB box</keyword>
<dbReference type="Gene3D" id="2.170.130.10">
    <property type="entry name" value="TonB-dependent receptor, plug domain"/>
    <property type="match status" value="1"/>
</dbReference>
<feature type="signal peptide" evidence="5">
    <location>
        <begin position="1"/>
        <end position="27"/>
    </location>
</feature>
<dbReference type="InterPro" id="IPR036942">
    <property type="entry name" value="Beta-barrel_TonB_sf"/>
</dbReference>
<dbReference type="GO" id="GO:0009279">
    <property type="term" value="C:cell outer membrane"/>
    <property type="evidence" value="ECO:0007669"/>
    <property type="project" value="UniProtKB-SubCell"/>
</dbReference>
<keyword evidence="3" id="KW-0998">Cell outer membrane</keyword>
<keyword evidence="8" id="KW-0675">Receptor</keyword>
<dbReference type="SUPFAM" id="SSF56935">
    <property type="entry name" value="Porins"/>
    <property type="match status" value="1"/>
</dbReference>
<keyword evidence="9" id="KW-1185">Reference proteome</keyword>
<name>A0A840HX22_9SPHN</name>
<evidence type="ECO:0000313" key="9">
    <source>
        <dbReference type="Proteomes" id="UP000575068"/>
    </source>
</evidence>
<reference evidence="8 9" key="1">
    <citation type="submission" date="2020-08" db="EMBL/GenBank/DDBJ databases">
        <title>Genomic Encyclopedia of Type Strains, Phase IV (KMG-IV): sequencing the most valuable type-strain genomes for metagenomic binning, comparative biology and taxonomic classification.</title>
        <authorList>
            <person name="Goeker M."/>
        </authorList>
    </citation>
    <scope>NUCLEOTIDE SEQUENCE [LARGE SCALE GENOMIC DNA]</scope>
    <source>
        <strain evidence="8 9">DSM 7465</strain>
    </source>
</reference>
<evidence type="ECO:0000256" key="5">
    <source>
        <dbReference type="SAM" id="SignalP"/>
    </source>
</evidence>
<dbReference type="AlphaFoldDB" id="A0A840HX22"/>
<feature type="domain" description="TonB-dependent receptor plug" evidence="7">
    <location>
        <begin position="63"/>
        <end position="177"/>
    </location>
</feature>
<feature type="chain" id="PRO_5032810396" evidence="5">
    <location>
        <begin position="28"/>
        <end position="967"/>
    </location>
</feature>
<dbReference type="Pfam" id="PF00593">
    <property type="entry name" value="TonB_dep_Rec_b-barrel"/>
    <property type="match status" value="1"/>
</dbReference>
<evidence type="ECO:0000256" key="1">
    <source>
        <dbReference type="ARBA" id="ARBA00004442"/>
    </source>
</evidence>
<dbReference type="PANTHER" id="PTHR47234:SF3">
    <property type="entry name" value="SECRETIN_TONB SHORT N-TERMINAL DOMAIN-CONTAINING PROTEIN"/>
    <property type="match status" value="1"/>
</dbReference>
<proteinExistence type="inferred from homology"/>
<evidence type="ECO:0000259" key="7">
    <source>
        <dbReference type="Pfam" id="PF07715"/>
    </source>
</evidence>
<evidence type="ECO:0000256" key="2">
    <source>
        <dbReference type="ARBA" id="ARBA00023136"/>
    </source>
</evidence>
<evidence type="ECO:0000259" key="6">
    <source>
        <dbReference type="Pfam" id="PF00593"/>
    </source>
</evidence>
<dbReference type="PANTHER" id="PTHR47234">
    <property type="match status" value="1"/>
</dbReference>
<comment type="subcellular location">
    <subcellularLocation>
        <location evidence="1 4">Cell outer membrane</location>
    </subcellularLocation>
</comment>
<evidence type="ECO:0000256" key="3">
    <source>
        <dbReference type="ARBA" id="ARBA00023237"/>
    </source>
</evidence>
<dbReference type="Gene3D" id="2.40.170.20">
    <property type="entry name" value="TonB-dependent receptor, beta-barrel domain"/>
    <property type="match status" value="1"/>
</dbReference>
<dbReference type="Proteomes" id="UP000575068">
    <property type="component" value="Unassembled WGS sequence"/>
</dbReference>
<dbReference type="RefSeq" id="WP_184475982.1">
    <property type="nucleotide sequence ID" value="NZ_JACHOV010000009.1"/>
</dbReference>
<accession>A0A840HX22</accession>
<dbReference type="InterPro" id="IPR037066">
    <property type="entry name" value="Plug_dom_sf"/>
</dbReference>
<comment type="caution">
    <text evidence="8">The sequence shown here is derived from an EMBL/GenBank/DDBJ whole genome shotgun (WGS) entry which is preliminary data.</text>
</comment>
<dbReference type="EMBL" id="JACHOV010000009">
    <property type="protein sequence ID" value="MBB4642201.1"/>
    <property type="molecule type" value="Genomic_DNA"/>
</dbReference>
<dbReference type="InterPro" id="IPR012910">
    <property type="entry name" value="Plug_dom"/>
</dbReference>
<evidence type="ECO:0000256" key="4">
    <source>
        <dbReference type="RuleBase" id="RU003357"/>
    </source>
</evidence>
<comment type="similarity">
    <text evidence="4">Belongs to the TonB-dependent receptor family.</text>
</comment>
<feature type="domain" description="TonB-dependent receptor-like beta-barrel" evidence="6">
    <location>
        <begin position="415"/>
        <end position="927"/>
    </location>
</feature>
<sequence>MNRKVAISLASLASLAAIISSPALVLAQESSGAREASSVQDQDPVAVSDIVVTGTRIARDGSQAPSPMTISTAEDLNKVAPTSLIAGLTQLPQFSGSLTNTSARSIAAIVGNHGDFVNLHAIGAVRTLVLQDGRRLAPTTFTGLVDTSIIPQLLVRRVEVVTAGASATYGSDAVSGVVNFILDDKFTGLKGVAQGSIASRGDNANYRVALAYGAQLGDRINIVASVERYQTGGFKFEDRPPYGNYNIPVGSVPGGGTPGLLANPLVDGRNIRFALATAGGNILSGPFANYVFTTPGVYRPIDVGGVTGSPGLFVGGDYHKWDGQWQAVPATTNTGFLRVNFEASDDITAFVQVNGAKTKQRYADGDGRMGQGQVLYPLRRTYFAENPFLPPAMATALTNAGQSSFQMSRIITETANNGTHDDTNYYNAAIGLKGELDRFRWDLTYQHSWSKYRSRNQDMRQDRLAAATDAVLSPSGQIVCRPTLDPDPAVRARFAGCVPLNLFGQGAPSAEALAYVRDVSQYAAVTKLDNVAATITGDLFDLPAGALSAAVGAEYRKSSLDMTSNSDPLILADSTGLRNLPAGVGRFLLNNFATASGSYDVKEAFGEVAIPIFKDQPFAKSLELNAAARITDYSTSGTVTTWKGGAVWEVMDGLRFRGTRSRDIRAPTLFDLYNRGAAIDATFFDPHLQKQIVVSRVTRGNPDLKPEVANSLSLGFVVQPRAAPGFTLSVDYYDVKLKGAIQSLNTDIAARTCEASGGTSPLCALIVRNPALPYSDRTDANAARAIINTPANLAGLKTRGFDIEASYRHPLFGGDLSTRLFVTYVDRYIIQDSALQAPVELAGWTEGIISSVGASVPKVRGSLQVSYSTDRLSVTAQERMVGRMKRGPINIWAERDLPAVFYTDLTVSYQFGENRTGSELFVTANNLFDRDPPFIATGPSPGLYMATLTDVYDSVGLAFTAGVRFKF</sequence>
<dbReference type="InterPro" id="IPR000531">
    <property type="entry name" value="Beta-barrel_TonB"/>
</dbReference>
<keyword evidence="2 4" id="KW-0472">Membrane</keyword>
<evidence type="ECO:0000313" key="8">
    <source>
        <dbReference type="EMBL" id="MBB4642201.1"/>
    </source>
</evidence>